<dbReference type="GO" id="GO:0003677">
    <property type="term" value="F:DNA binding"/>
    <property type="evidence" value="ECO:0007669"/>
    <property type="project" value="InterPro"/>
</dbReference>
<dbReference type="PIRSF" id="PIRSF036578">
    <property type="entry name" value="RFC1"/>
    <property type="match status" value="1"/>
</dbReference>
<organism evidence="5 6">
    <name type="scientific">Ostreococcus tauri</name>
    <name type="common">Marine green alga</name>
    <dbReference type="NCBI Taxonomy" id="70448"/>
    <lineage>
        <taxon>Eukaryota</taxon>
        <taxon>Viridiplantae</taxon>
        <taxon>Chlorophyta</taxon>
        <taxon>Mamiellophyceae</taxon>
        <taxon>Mamiellales</taxon>
        <taxon>Bathycoccaceae</taxon>
        <taxon>Ostreococcus</taxon>
    </lineage>
</organism>
<evidence type="ECO:0000256" key="2">
    <source>
        <dbReference type="ARBA" id="ARBA00022705"/>
    </source>
</evidence>
<dbReference type="OrthoDB" id="446168at2759"/>
<evidence type="ECO:0000313" key="6">
    <source>
        <dbReference type="Proteomes" id="UP000009170"/>
    </source>
</evidence>
<keyword evidence="2" id="KW-0235">DNA replication</keyword>
<dbReference type="KEGG" id="ota:OT_ostta02g00500"/>
<gene>
    <name evidence="5" type="ORF">OT_ostta02g00500</name>
</gene>
<dbReference type="GO" id="GO:0003689">
    <property type="term" value="F:DNA clamp loader activity"/>
    <property type="evidence" value="ECO:0007669"/>
    <property type="project" value="InterPro"/>
</dbReference>
<name>Q01F52_OSTTA</name>
<dbReference type="SUPFAM" id="SSF48019">
    <property type="entry name" value="post-AAA+ oligomerization domain-like"/>
    <property type="match status" value="1"/>
</dbReference>
<reference evidence="6" key="1">
    <citation type="journal article" date="2006" name="Proc. Natl. Acad. Sci. U.S.A.">
        <title>Genome analysis of the smallest free-living eukaryote Ostreococcus tauri unveils many unique features.</title>
        <authorList>
            <person name="Derelle E."/>
            <person name="Ferraz C."/>
            <person name="Rombauts S."/>
            <person name="Rouze P."/>
            <person name="Worden A.Z."/>
            <person name="Robbens S."/>
            <person name="Partensky F."/>
            <person name="Degroeve S."/>
            <person name="Echeynie S."/>
            <person name="Cooke R."/>
            <person name="Saeys Y."/>
            <person name="Wuyts J."/>
            <person name="Jabbari K."/>
            <person name="Bowler C."/>
            <person name="Panaud O."/>
            <person name="Piegu B."/>
            <person name="Ball S.G."/>
            <person name="Ral J.-P."/>
            <person name="Bouget F.-Y."/>
            <person name="Piganeau G."/>
            <person name="De Baets B."/>
            <person name="Picard A."/>
            <person name="Delseny M."/>
            <person name="Demaille J."/>
            <person name="Van de Peer Y."/>
            <person name="Moreau H."/>
        </authorList>
    </citation>
    <scope>NUCLEOTIDE SEQUENCE [LARGE SCALE GENOMIC DNA]</scope>
    <source>
        <strain evidence="6">OTTH 0595 / CCAP 157/2 / RCC745</strain>
    </source>
</reference>
<keyword evidence="5" id="KW-0378">Hydrolase</keyword>
<dbReference type="PANTHER" id="PTHR23389">
    <property type="entry name" value="CHROMOSOME TRANSMISSION FIDELITY FACTOR 18"/>
    <property type="match status" value="1"/>
</dbReference>
<dbReference type="OMA" id="MLPYSID"/>
<sequence>MNDSAKADVKSSLQRLSEGLDLSSRSSASNRVSGNKRASSTENLRIKVARILSNQHATEDSVERLWTDEFSPRTVTDLVGNSSAINVLRSWLLQWSARKFNVQLKGQDRKCILISGPPGVGKTTTAVLLCKELGLQTLNINASDSRGKSGKVVDGIAGTLASAVREFVTNKCIGSDSEQTVRSALIMDEVDGMAGGDRGGLSELIDIIKQTRIPIICICNDRYSQKLKTLANYCVDLPFQRPNKLQIRKYVVQLANSKRLQIDQDSVDSLIEANNNDLRSIINQLQLWSMGAILESKETSRVKKDVSLGVFQAIDVMFRPSVHGTLDARLSLSFTHGDLLSLFVHENYPCMRPKDSVSDLQRLVHMAAAASRVSEGDVFASTISRTQNWSILPSANVIASVLPSSAVSGAREISAQGERNTHRFPSCLGRISSKSKSQRLLHKTHMHVCASGILRTSAREFCLRYMNLVRRLLTLPLFSEARGGKELAGVENVLDFMHTYHFTREDWDDIQIFTRLSGKGPLFESPGAQIHTSVKAAFTRACKHSLSLSTKAT</sequence>
<accession>Q01F52</accession>
<dbReference type="Gene3D" id="1.20.272.10">
    <property type="match status" value="1"/>
</dbReference>
<feature type="domain" description="AAA+ ATPase" evidence="4">
    <location>
        <begin position="108"/>
        <end position="245"/>
    </location>
</feature>
<dbReference type="SUPFAM" id="SSF52540">
    <property type="entry name" value="P-loop containing nucleoside triphosphate hydrolases"/>
    <property type="match status" value="1"/>
</dbReference>
<dbReference type="InterPro" id="IPR013725">
    <property type="entry name" value="DNA_replication_fac_RFC1_C"/>
</dbReference>
<dbReference type="AlphaFoldDB" id="Q01F52"/>
<evidence type="ECO:0000313" key="5">
    <source>
        <dbReference type="EMBL" id="CAL52049.1"/>
    </source>
</evidence>
<evidence type="ECO:0000256" key="1">
    <source>
        <dbReference type="ARBA" id="ARBA00006116"/>
    </source>
</evidence>
<proteinExistence type="inferred from homology"/>
<dbReference type="GO" id="GO:0016887">
    <property type="term" value="F:ATP hydrolysis activity"/>
    <property type="evidence" value="ECO:0007669"/>
    <property type="project" value="InterPro"/>
</dbReference>
<dbReference type="GO" id="GO:0005663">
    <property type="term" value="C:DNA replication factor C complex"/>
    <property type="evidence" value="ECO:0007669"/>
    <property type="project" value="InterPro"/>
</dbReference>
<dbReference type="InterPro" id="IPR012178">
    <property type="entry name" value="RFC1"/>
</dbReference>
<dbReference type="InterPro" id="IPR003593">
    <property type="entry name" value="AAA+_ATPase"/>
</dbReference>
<dbReference type="GO" id="GO:0005634">
    <property type="term" value="C:nucleus"/>
    <property type="evidence" value="ECO:0007669"/>
    <property type="project" value="TreeGrafter"/>
</dbReference>
<evidence type="ECO:0000259" key="4">
    <source>
        <dbReference type="SMART" id="SM00382"/>
    </source>
</evidence>
<dbReference type="Pfam" id="PF08519">
    <property type="entry name" value="RFC1"/>
    <property type="match status" value="1"/>
</dbReference>
<protein>
    <submittedName>
        <fullName evidence="5">P-loop containing nucleoside triphosphate hydrolase</fullName>
    </submittedName>
</protein>
<dbReference type="GeneID" id="9837055"/>
<dbReference type="Gene3D" id="1.10.8.60">
    <property type="match status" value="1"/>
</dbReference>
<dbReference type="GO" id="GO:0006260">
    <property type="term" value="P:DNA replication"/>
    <property type="evidence" value="ECO:0007669"/>
    <property type="project" value="UniProtKB-KW"/>
</dbReference>
<dbReference type="EMBL" id="CAID01000002">
    <property type="protein sequence ID" value="CAL52049.1"/>
    <property type="molecule type" value="Genomic_DNA"/>
</dbReference>
<dbReference type="InParanoid" id="Q01F52"/>
<dbReference type="RefSeq" id="XP_003074791.1">
    <property type="nucleotide sequence ID" value="XM_003074743.1"/>
</dbReference>
<reference evidence="5 6" key="2">
    <citation type="journal article" date="2014" name="BMC Genomics">
        <title>An improved genome of the model marine alga Ostreococcus tauri unfolds by assessing Illumina de novo assemblies.</title>
        <authorList>
            <person name="Blanc-Mathieu R."/>
            <person name="Verhelst B."/>
            <person name="Derelle E."/>
            <person name="Rombauts S."/>
            <person name="Bouget F.Y."/>
            <person name="Carre I."/>
            <person name="Chateau A."/>
            <person name="Eyre-Walker A."/>
            <person name="Grimsley N."/>
            <person name="Moreau H."/>
            <person name="Piegu B."/>
            <person name="Rivals E."/>
            <person name="Schackwitz W."/>
            <person name="Van de Peer Y."/>
            <person name="Piganeau G."/>
        </authorList>
    </citation>
    <scope>NUCLEOTIDE SEQUENCE [LARGE SCALE GENOMIC DNA]</scope>
    <source>
        <strain evidence="6">OTTH 0595 / CCAP 157/2 / RCC745</strain>
    </source>
</reference>
<dbReference type="PANTHER" id="PTHR23389:SF6">
    <property type="entry name" value="REPLICATION FACTOR C SUBUNIT 1"/>
    <property type="match status" value="1"/>
</dbReference>
<dbReference type="SMART" id="SM00382">
    <property type="entry name" value="AAA"/>
    <property type="match status" value="1"/>
</dbReference>
<dbReference type="STRING" id="70448.Q01F52"/>
<dbReference type="InterPro" id="IPR003959">
    <property type="entry name" value="ATPase_AAA_core"/>
</dbReference>
<comment type="caution">
    <text evidence="5">The sequence shown here is derived from an EMBL/GenBank/DDBJ whole genome shotgun (WGS) entry which is preliminary data.</text>
</comment>
<dbReference type="Pfam" id="PF00004">
    <property type="entry name" value="AAA"/>
    <property type="match status" value="1"/>
</dbReference>
<dbReference type="Gene3D" id="3.40.50.300">
    <property type="entry name" value="P-loop containing nucleotide triphosphate hydrolases"/>
    <property type="match status" value="1"/>
</dbReference>
<feature type="compositionally biased region" description="Low complexity" evidence="3">
    <location>
        <begin position="18"/>
        <end position="33"/>
    </location>
</feature>
<dbReference type="FunFam" id="3.40.50.300:FF:000395">
    <property type="entry name" value="Replication factor C subunit 1"/>
    <property type="match status" value="1"/>
</dbReference>
<dbReference type="InterPro" id="IPR008921">
    <property type="entry name" value="DNA_pol3_clamp-load_cplx_C"/>
</dbReference>
<dbReference type="CDD" id="cd00009">
    <property type="entry name" value="AAA"/>
    <property type="match status" value="1"/>
</dbReference>
<dbReference type="InterPro" id="IPR027417">
    <property type="entry name" value="P-loop_NTPase"/>
</dbReference>
<dbReference type="GO" id="GO:0006281">
    <property type="term" value="P:DNA repair"/>
    <property type="evidence" value="ECO:0007669"/>
    <property type="project" value="InterPro"/>
</dbReference>
<dbReference type="Proteomes" id="UP000009170">
    <property type="component" value="Unassembled WGS sequence"/>
</dbReference>
<dbReference type="GO" id="GO:0005524">
    <property type="term" value="F:ATP binding"/>
    <property type="evidence" value="ECO:0007669"/>
    <property type="project" value="InterPro"/>
</dbReference>
<dbReference type="FunCoup" id="Q01F52">
    <property type="interactions" value="1738"/>
</dbReference>
<comment type="similarity">
    <text evidence="1">Belongs to the activator 1 large subunit family.</text>
</comment>
<evidence type="ECO:0000256" key="3">
    <source>
        <dbReference type="SAM" id="MobiDB-lite"/>
    </source>
</evidence>
<feature type="region of interest" description="Disordered" evidence="3">
    <location>
        <begin position="18"/>
        <end position="39"/>
    </location>
</feature>
<keyword evidence="6" id="KW-1185">Reference proteome</keyword>